<sequence>MEIRPESSFFFHSYFSFSSVSSITLSLKAAPTEILSFEVSRSSCGRLPDNHNGILNTKKRPICGDTAVDTEPSVAILVSATPVNDIDLACYEWSSLMYHDV</sequence>
<name>A0A016UC93_9BILA</name>
<dbReference type="EMBL" id="JARK01001383">
    <property type="protein sequence ID" value="EYC12526.1"/>
    <property type="molecule type" value="Genomic_DNA"/>
</dbReference>
<evidence type="ECO:0000313" key="1">
    <source>
        <dbReference type="EMBL" id="EYC12526.1"/>
    </source>
</evidence>
<proteinExistence type="predicted"/>
<dbReference type="AlphaFoldDB" id="A0A016UC93"/>
<protein>
    <submittedName>
        <fullName evidence="1">Uncharacterized protein</fullName>
    </submittedName>
</protein>
<organism evidence="1 2">
    <name type="scientific">Ancylostoma ceylanicum</name>
    <dbReference type="NCBI Taxonomy" id="53326"/>
    <lineage>
        <taxon>Eukaryota</taxon>
        <taxon>Metazoa</taxon>
        <taxon>Ecdysozoa</taxon>
        <taxon>Nematoda</taxon>
        <taxon>Chromadorea</taxon>
        <taxon>Rhabditida</taxon>
        <taxon>Rhabditina</taxon>
        <taxon>Rhabditomorpha</taxon>
        <taxon>Strongyloidea</taxon>
        <taxon>Ancylostomatidae</taxon>
        <taxon>Ancylostomatinae</taxon>
        <taxon>Ancylostoma</taxon>
    </lineage>
</organism>
<dbReference type="Proteomes" id="UP000024635">
    <property type="component" value="Unassembled WGS sequence"/>
</dbReference>
<gene>
    <name evidence="1" type="primary">Acey_s0047.g1531</name>
    <name evidence="1" type="ORF">Y032_0047g1531</name>
</gene>
<keyword evidence="2" id="KW-1185">Reference proteome</keyword>
<evidence type="ECO:0000313" key="2">
    <source>
        <dbReference type="Proteomes" id="UP000024635"/>
    </source>
</evidence>
<reference evidence="2" key="1">
    <citation type="journal article" date="2015" name="Nat. Genet.">
        <title>The genome and transcriptome of the zoonotic hookworm Ancylostoma ceylanicum identify infection-specific gene families.</title>
        <authorList>
            <person name="Schwarz E.M."/>
            <person name="Hu Y."/>
            <person name="Antoshechkin I."/>
            <person name="Miller M.M."/>
            <person name="Sternberg P.W."/>
            <person name="Aroian R.V."/>
        </authorList>
    </citation>
    <scope>NUCLEOTIDE SEQUENCE</scope>
    <source>
        <strain evidence="2">HY135</strain>
    </source>
</reference>
<accession>A0A016UC93</accession>
<comment type="caution">
    <text evidence="1">The sequence shown here is derived from an EMBL/GenBank/DDBJ whole genome shotgun (WGS) entry which is preliminary data.</text>
</comment>